<dbReference type="Pfam" id="PF08268">
    <property type="entry name" value="FBA_3"/>
    <property type="match status" value="1"/>
</dbReference>
<proteinExistence type="predicted"/>
<dbReference type="InterPro" id="IPR017451">
    <property type="entry name" value="F-box-assoc_interact_dom"/>
</dbReference>
<gene>
    <name evidence="3" type="ORF">FEM48_Zijuj04G0131100</name>
</gene>
<dbReference type="PANTHER" id="PTHR31672">
    <property type="entry name" value="BNACNNG10540D PROTEIN"/>
    <property type="match status" value="1"/>
</dbReference>
<dbReference type="NCBIfam" id="TIGR01640">
    <property type="entry name" value="F_box_assoc_1"/>
    <property type="match status" value="1"/>
</dbReference>
<dbReference type="InterPro" id="IPR001810">
    <property type="entry name" value="F-box_dom"/>
</dbReference>
<evidence type="ECO:0000313" key="4">
    <source>
        <dbReference type="Proteomes" id="UP000813462"/>
    </source>
</evidence>
<dbReference type="PROSITE" id="PS50181">
    <property type="entry name" value="FBOX"/>
    <property type="match status" value="1"/>
</dbReference>
<organism evidence="3 4">
    <name type="scientific">Ziziphus jujuba var. spinosa</name>
    <dbReference type="NCBI Taxonomy" id="714518"/>
    <lineage>
        <taxon>Eukaryota</taxon>
        <taxon>Viridiplantae</taxon>
        <taxon>Streptophyta</taxon>
        <taxon>Embryophyta</taxon>
        <taxon>Tracheophyta</taxon>
        <taxon>Spermatophyta</taxon>
        <taxon>Magnoliopsida</taxon>
        <taxon>eudicotyledons</taxon>
        <taxon>Gunneridae</taxon>
        <taxon>Pentapetalae</taxon>
        <taxon>rosids</taxon>
        <taxon>fabids</taxon>
        <taxon>Rosales</taxon>
        <taxon>Rhamnaceae</taxon>
        <taxon>Paliureae</taxon>
        <taxon>Ziziphus</taxon>
    </lineage>
</organism>
<dbReference type="Gene3D" id="1.20.1280.50">
    <property type="match status" value="1"/>
</dbReference>
<feature type="domain" description="F-box" evidence="2">
    <location>
        <begin position="21"/>
        <end position="67"/>
    </location>
</feature>
<dbReference type="InterPro" id="IPR050796">
    <property type="entry name" value="SCF_F-box_component"/>
</dbReference>
<name>A0A978VK24_ZIZJJ</name>
<dbReference type="InterPro" id="IPR036047">
    <property type="entry name" value="F-box-like_dom_sf"/>
</dbReference>
<protein>
    <recommendedName>
        <fullName evidence="2">F-box domain-containing protein</fullName>
    </recommendedName>
</protein>
<comment type="caution">
    <text evidence="3">The sequence shown here is derived from an EMBL/GenBank/DDBJ whole genome shotgun (WGS) entry which is preliminary data.</text>
</comment>
<dbReference type="Proteomes" id="UP000813462">
    <property type="component" value="Unassembled WGS sequence"/>
</dbReference>
<sequence length="444" mass="52021">MKSDCETQRKRRNKQEEEDDHGLMESLPHEIILDILSRLPFSSQVQFNYVCKAWRKLARHPNLLDLQNSHKAADNNNNNLCLIFHCDYPIKNYLYFVDFPSEYHSSNDKVTVVKRIHIPFCSSMPDFVMVGSCNGMLCLSDFLFNNSLYVYNPFLRDYIELPKSIQYPNQEVVYGFGFHPETKEYKVVKIIYYRKGNRSQPIRHRYTVPPSDVQTFTLGSPKWRSLGKVYHYLAQCPEQVLVNGRLHWLTLPRRYRRGRGLVSFDLADEQFREVQKPGDDGLKRSYYHLVVLRGCLAAVFFCSHGKLEIWIMKEYGVKESWVKEFSMPSQIPKPPKLEVNQSFRISNLAGNGKFRVLCLLRNDEILLEYKSRIIVVYDPESGKFKELMFQGLPKWFQSNVHVGNLNRIDSIIGFLVVVLISLKNGSRFLGAWWDRNLLINLRII</sequence>
<evidence type="ECO:0000313" key="3">
    <source>
        <dbReference type="EMBL" id="KAH7533443.1"/>
    </source>
</evidence>
<reference evidence="3" key="1">
    <citation type="journal article" date="2021" name="Front. Plant Sci.">
        <title>Chromosome-Scale Genome Assembly for Chinese Sour Jujube and Insights Into Its Genome Evolution and Domestication Signature.</title>
        <authorList>
            <person name="Shen L.-Y."/>
            <person name="Luo H."/>
            <person name="Wang X.-L."/>
            <person name="Wang X.-M."/>
            <person name="Qiu X.-J."/>
            <person name="Liu H."/>
            <person name="Zhou S.-S."/>
            <person name="Jia K.-H."/>
            <person name="Nie S."/>
            <person name="Bao Y.-T."/>
            <person name="Zhang R.-G."/>
            <person name="Yun Q.-Z."/>
            <person name="Chai Y.-H."/>
            <person name="Lu J.-Y."/>
            <person name="Li Y."/>
            <person name="Zhao S.-W."/>
            <person name="Mao J.-F."/>
            <person name="Jia S.-G."/>
            <person name="Mao Y.-M."/>
        </authorList>
    </citation>
    <scope>NUCLEOTIDE SEQUENCE</scope>
    <source>
        <strain evidence="3">AT0</strain>
        <tissue evidence="3">Leaf</tissue>
    </source>
</reference>
<dbReference type="EMBL" id="JAEACU010000004">
    <property type="protein sequence ID" value="KAH7533443.1"/>
    <property type="molecule type" value="Genomic_DNA"/>
</dbReference>
<dbReference type="Pfam" id="PF12937">
    <property type="entry name" value="F-box-like"/>
    <property type="match status" value="1"/>
</dbReference>
<dbReference type="InterPro" id="IPR013187">
    <property type="entry name" value="F-box-assoc_dom_typ3"/>
</dbReference>
<accession>A0A978VK24</accession>
<feature type="region of interest" description="Disordered" evidence="1">
    <location>
        <begin position="1"/>
        <end position="21"/>
    </location>
</feature>
<dbReference type="SUPFAM" id="SSF81383">
    <property type="entry name" value="F-box domain"/>
    <property type="match status" value="1"/>
</dbReference>
<dbReference type="SMART" id="SM00256">
    <property type="entry name" value="FBOX"/>
    <property type="match status" value="1"/>
</dbReference>
<dbReference type="AlphaFoldDB" id="A0A978VK24"/>
<evidence type="ECO:0000259" key="2">
    <source>
        <dbReference type="PROSITE" id="PS50181"/>
    </source>
</evidence>
<evidence type="ECO:0000256" key="1">
    <source>
        <dbReference type="SAM" id="MobiDB-lite"/>
    </source>
</evidence>